<dbReference type="InterPro" id="IPR001360">
    <property type="entry name" value="Glyco_hydro_1"/>
</dbReference>
<protein>
    <recommendedName>
        <fullName evidence="7">Beta-glucosidase</fullName>
    </recommendedName>
</protein>
<keyword evidence="3" id="KW-0326">Glycosidase</keyword>
<evidence type="ECO:0000256" key="1">
    <source>
        <dbReference type="ARBA" id="ARBA00010838"/>
    </source>
</evidence>
<proteinExistence type="inferred from homology"/>
<dbReference type="InterPro" id="IPR017853">
    <property type="entry name" value="GH"/>
</dbReference>
<evidence type="ECO:0000313" key="6">
    <source>
        <dbReference type="Proteomes" id="UP000053392"/>
    </source>
</evidence>
<dbReference type="HOGENOM" id="CLU_001859_3_0_1"/>
<accession>A0A0D0SWI2</accession>
<dbReference type="AlphaFoldDB" id="A0A0D0SWI2"/>
<evidence type="ECO:0000313" key="5">
    <source>
        <dbReference type="EMBL" id="KIR37512.1"/>
    </source>
</evidence>
<name>A0A0D0SWI2_9TREE</name>
<dbReference type="Pfam" id="PF00232">
    <property type="entry name" value="Glyco_hydro_1"/>
    <property type="match status" value="1"/>
</dbReference>
<evidence type="ECO:0000256" key="2">
    <source>
        <dbReference type="ARBA" id="ARBA00022801"/>
    </source>
</evidence>
<organism evidence="5 6">
    <name type="scientific">Cryptococcus deuterogattii Ram5</name>
    <dbReference type="NCBI Taxonomy" id="1296110"/>
    <lineage>
        <taxon>Eukaryota</taxon>
        <taxon>Fungi</taxon>
        <taxon>Dikarya</taxon>
        <taxon>Basidiomycota</taxon>
        <taxon>Agaricomycotina</taxon>
        <taxon>Tremellomycetes</taxon>
        <taxon>Tremellales</taxon>
        <taxon>Cryptococcaceae</taxon>
        <taxon>Cryptococcus</taxon>
        <taxon>Cryptococcus gattii species complex</taxon>
    </lineage>
</organism>
<dbReference type="InterPro" id="IPR033132">
    <property type="entry name" value="GH_1_N_CS"/>
</dbReference>
<dbReference type="OrthoDB" id="65569at2759"/>
<dbReference type="PROSITE" id="PS00653">
    <property type="entry name" value="GLYCOSYL_HYDROL_F1_2"/>
    <property type="match status" value="1"/>
</dbReference>
<dbReference type="Proteomes" id="UP000053392">
    <property type="component" value="Unassembled WGS sequence"/>
</dbReference>
<keyword evidence="6" id="KW-1185">Reference proteome</keyword>
<dbReference type="EMBL" id="KN847916">
    <property type="protein sequence ID" value="KIR37512.1"/>
    <property type="molecule type" value="Genomic_DNA"/>
</dbReference>
<evidence type="ECO:0000256" key="3">
    <source>
        <dbReference type="ARBA" id="ARBA00023295"/>
    </source>
</evidence>
<reference evidence="5 6" key="1">
    <citation type="submission" date="2015-01" db="EMBL/GenBank/DDBJ databases">
        <title>The Genome Sequence of Cryptococcus gattii Ram5.</title>
        <authorList>
            <consortium name="The Broad Institute Genomics Platform"/>
            <person name="Cuomo C."/>
            <person name="Litvintseva A."/>
            <person name="Chen Y."/>
            <person name="Heitman J."/>
            <person name="Sun S."/>
            <person name="Springer D."/>
            <person name="Dromer F."/>
            <person name="Young S."/>
            <person name="Zeng Q."/>
            <person name="Gargeya S."/>
            <person name="Abouelleil A."/>
            <person name="Alvarado L."/>
            <person name="Chapman S.B."/>
            <person name="Gainer-Dewar J."/>
            <person name="Goldberg J."/>
            <person name="Griggs A."/>
            <person name="Gujja S."/>
            <person name="Hansen M."/>
            <person name="Howarth C."/>
            <person name="Imamovic A."/>
            <person name="Larimer J."/>
            <person name="Murphy C."/>
            <person name="Naylor J."/>
            <person name="Pearson M."/>
            <person name="Priest M."/>
            <person name="Roberts A."/>
            <person name="Saif S."/>
            <person name="Shea T."/>
            <person name="Sykes S."/>
            <person name="Wortman J."/>
            <person name="Nusbaum C."/>
            <person name="Birren B."/>
        </authorList>
    </citation>
    <scope>NUCLEOTIDE SEQUENCE [LARGE SCALE GENOMIC DNA]</scope>
    <source>
        <strain evidence="5 6">Ram5</strain>
    </source>
</reference>
<comment type="similarity">
    <text evidence="1 4">Belongs to the glycosyl hydrolase 1 family.</text>
</comment>
<evidence type="ECO:0000256" key="4">
    <source>
        <dbReference type="RuleBase" id="RU003690"/>
    </source>
</evidence>
<dbReference type="PANTHER" id="PTHR10353:SF36">
    <property type="entry name" value="LP05116P"/>
    <property type="match status" value="1"/>
</dbReference>
<dbReference type="Gene3D" id="3.20.20.80">
    <property type="entry name" value="Glycosidases"/>
    <property type="match status" value="1"/>
</dbReference>
<evidence type="ECO:0008006" key="7">
    <source>
        <dbReference type="Google" id="ProtNLM"/>
    </source>
</evidence>
<dbReference type="SUPFAM" id="SSF51445">
    <property type="entry name" value="(Trans)glycosidases"/>
    <property type="match status" value="1"/>
</dbReference>
<dbReference type="GO" id="GO:0005975">
    <property type="term" value="P:carbohydrate metabolic process"/>
    <property type="evidence" value="ECO:0007669"/>
    <property type="project" value="InterPro"/>
</dbReference>
<keyword evidence="2" id="KW-0378">Hydrolase</keyword>
<dbReference type="GO" id="GO:0008422">
    <property type="term" value="F:beta-glucosidase activity"/>
    <property type="evidence" value="ECO:0007669"/>
    <property type="project" value="TreeGrafter"/>
</dbReference>
<dbReference type="PANTHER" id="PTHR10353">
    <property type="entry name" value="GLYCOSYL HYDROLASE"/>
    <property type="match status" value="1"/>
</dbReference>
<sequence>MSLPKDFIWGFGTASYQIEGAIKQDGRGPSIWDTHCDKPGAIADGSSGEIACDSYNRTAEDIALLKSYGAKAYRFSISWSRVIPLGGRNDPINDQGLNHYVQFVDDLLAAGIQPLVTLYQWDLPEALHQRYRGPLNKDEFVADFTNYARIMFRALSPKVKIFMTFTEPWVISIFGYQNGLFAPGRSSDRTVCAEGDSTREQWIVGHNLLLAHASAAKVYREEFKPTSEGEIGLTNLGDWAYPYDKNNEKDREAANRFVEFCLGWFTDPIYLGDYPKSMREQLGDRLPKFTSEEAALVKDSNDFFGLDYYTANYIKHADTPAADTDFMGNLEKSWVNSDGQVIGPESQLVRMRPNPQGLRALLNWIHKRYNGPKIYLVENGTSVKGENDLPMIEAINDEFSSSGSNARWSQRWIICSLELAR</sequence>
<gene>
    <name evidence="5" type="ORF">I313_06605</name>
</gene>